<dbReference type="Proteomes" id="UP000823941">
    <property type="component" value="Chromosome 4"/>
</dbReference>
<keyword evidence="2" id="KW-1185">Reference proteome</keyword>
<reference evidence="1 2" key="1">
    <citation type="submission" date="2021-06" db="EMBL/GenBank/DDBJ databases">
        <title>A haploid diamondback moth (Plutella xylostella L.) genome assembly resolves 31 chromosomes and identifies a diamide resistance mutation.</title>
        <authorList>
            <person name="Ward C.M."/>
            <person name="Perry K.D."/>
            <person name="Baker G."/>
            <person name="Powis K."/>
            <person name="Heckel D.G."/>
            <person name="Baxter S.W."/>
        </authorList>
    </citation>
    <scope>NUCLEOTIDE SEQUENCE [LARGE SCALE GENOMIC DNA]</scope>
    <source>
        <strain evidence="1 2">LV</strain>
        <tissue evidence="1">Single pupa</tissue>
    </source>
</reference>
<comment type="caution">
    <text evidence="1">The sequence shown here is derived from an EMBL/GenBank/DDBJ whole genome shotgun (WGS) entry which is preliminary data.</text>
</comment>
<gene>
    <name evidence="1" type="ORF">JYU34_002782</name>
</gene>
<accession>A0ABQ7R366</accession>
<organism evidence="1 2">
    <name type="scientific">Plutella xylostella</name>
    <name type="common">Diamondback moth</name>
    <name type="synonym">Plutella maculipennis</name>
    <dbReference type="NCBI Taxonomy" id="51655"/>
    <lineage>
        <taxon>Eukaryota</taxon>
        <taxon>Metazoa</taxon>
        <taxon>Ecdysozoa</taxon>
        <taxon>Arthropoda</taxon>
        <taxon>Hexapoda</taxon>
        <taxon>Insecta</taxon>
        <taxon>Pterygota</taxon>
        <taxon>Neoptera</taxon>
        <taxon>Endopterygota</taxon>
        <taxon>Lepidoptera</taxon>
        <taxon>Glossata</taxon>
        <taxon>Ditrysia</taxon>
        <taxon>Yponomeutoidea</taxon>
        <taxon>Plutellidae</taxon>
        <taxon>Plutella</taxon>
    </lineage>
</organism>
<proteinExistence type="predicted"/>
<sequence>MSRRHNHGISTWNGPYFGCLPPGIVVVLPSLSIVGDVKGAGVARRDSADRANRRRPFSSCKCSKFEHLNLAG</sequence>
<evidence type="ECO:0000313" key="2">
    <source>
        <dbReference type="Proteomes" id="UP000823941"/>
    </source>
</evidence>
<name>A0ABQ7R366_PLUXY</name>
<evidence type="ECO:0000313" key="1">
    <source>
        <dbReference type="EMBL" id="KAG7311728.1"/>
    </source>
</evidence>
<dbReference type="EMBL" id="JAHIBW010000004">
    <property type="protein sequence ID" value="KAG7311728.1"/>
    <property type="molecule type" value="Genomic_DNA"/>
</dbReference>
<protein>
    <submittedName>
        <fullName evidence="1">Uncharacterized protein</fullName>
    </submittedName>
</protein>